<feature type="transmembrane region" description="Helical" evidence="7">
    <location>
        <begin position="77"/>
        <end position="99"/>
    </location>
</feature>
<evidence type="ECO:0000313" key="9">
    <source>
        <dbReference type="EMBL" id="CAJ0584258.1"/>
    </source>
</evidence>
<organism evidence="9 10">
    <name type="scientific">Mesorhabditis spiculigera</name>
    <dbReference type="NCBI Taxonomy" id="96644"/>
    <lineage>
        <taxon>Eukaryota</taxon>
        <taxon>Metazoa</taxon>
        <taxon>Ecdysozoa</taxon>
        <taxon>Nematoda</taxon>
        <taxon>Chromadorea</taxon>
        <taxon>Rhabditida</taxon>
        <taxon>Rhabditina</taxon>
        <taxon>Rhabditomorpha</taxon>
        <taxon>Rhabditoidea</taxon>
        <taxon>Rhabditidae</taxon>
        <taxon>Mesorhabditinae</taxon>
        <taxon>Mesorhabditis</taxon>
    </lineage>
</organism>
<dbReference type="SUPFAM" id="SSF160240">
    <property type="entry name" value="Cation efflux protein cytoplasmic domain-like"/>
    <property type="match status" value="1"/>
</dbReference>
<evidence type="ECO:0000313" key="10">
    <source>
        <dbReference type="Proteomes" id="UP001177023"/>
    </source>
</evidence>
<dbReference type="InterPro" id="IPR002524">
    <property type="entry name" value="Cation_efflux"/>
</dbReference>
<evidence type="ECO:0000256" key="1">
    <source>
        <dbReference type="ARBA" id="ARBA00004141"/>
    </source>
</evidence>
<evidence type="ECO:0000256" key="6">
    <source>
        <dbReference type="ARBA" id="ARBA00023136"/>
    </source>
</evidence>
<protein>
    <recommendedName>
        <fullName evidence="8">Cation efflux protein transmembrane domain-containing protein</fullName>
    </recommendedName>
</protein>
<feature type="transmembrane region" description="Helical" evidence="7">
    <location>
        <begin position="148"/>
        <end position="170"/>
    </location>
</feature>
<feature type="transmembrane region" description="Helical" evidence="7">
    <location>
        <begin position="245"/>
        <end position="263"/>
    </location>
</feature>
<evidence type="ECO:0000256" key="7">
    <source>
        <dbReference type="SAM" id="Phobius"/>
    </source>
</evidence>
<dbReference type="InterPro" id="IPR050291">
    <property type="entry name" value="CDF_Transporter"/>
</dbReference>
<dbReference type="NCBIfam" id="TIGR01297">
    <property type="entry name" value="CDF"/>
    <property type="match status" value="1"/>
</dbReference>
<dbReference type="Pfam" id="PF01545">
    <property type="entry name" value="Cation_efflux"/>
    <property type="match status" value="1"/>
</dbReference>
<dbReference type="InterPro" id="IPR058533">
    <property type="entry name" value="Cation_efflux_TM"/>
</dbReference>
<dbReference type="Gene3D" id="3.30.70.1350">
    <property type="entry name" value="Cation efflux protein, cytoplasmic domain"/>
    <property type="match status" value="1"/>
</dbReference>
<dbReference type="AlphaFoldDB" id="A0AA36DAN5"/>
<evidence type="ECO:0000259" key="8">
    <source>
        <dbReference type="Pfam" id="PF01545"/>
    </source>
</evidence>
<feature type="transmembrane region" description="Helical" evidence="7">
    <location>
        <begin position="105"/>
        <end position="127"/>
    </location>
</feature>
<dbReference type="PANTHER" id="PTHR43840:SF17">
    <property type="entry name" value="CATION EFFLUX PROTEIN CYTOPLASMIC DOMAIN-CONTAINING PROTEIN"/>
    <property type="match status" value="1"/>
</dbReference>
<reference evidence="9" key="1">
    <citation type="submission" date="2023-06" db="EMBL/GenBank/DDBJ databases">
        <authorList>
            <person name="Delattre M."/>
        </authorList>
    </citation>
    <scope>NUCLEOTIDE SEQUENCE</scope>
    <source>
        <strain evidence="9">AF72</strain>
    </source>
</reference>
<evidence type="ECO:0000256" key="4">
    <source>
        <dbReference type="ARBA" id="ARBA00022692"/>
    </source>
</evidence>
<comment type="subcellular location">
    <subcellularLocation>
        <location evidence="1">Membrane</location>
        <topology evidence="1">Multi-pass membrane protein</topology>
    </subcellularLocation>
</comment>
<evidence type="ECO:0000256" key="3">
    <source>
        <dbReference type="ARBA" id="ARBA00022448"/>
    </source>
</evidence>
<dbReference type="PANTHER" id="PTHR43840">
    <property type="entry name" value="MITOCHONDRIAL METAL TRANSPORTER 1-RELATED"/>
    <property type="match status" value="1"/>
</dbReference>
<dbReference type="GO" id="GO:0008324">
    <property type="term" value="F:monoatomic cation transmembrane transporter activity"/>
    <property type="evidence" value="ECO:0007669"/>
    <property type="project" value="InterPro"/>
</dbReference>
<comment type="similarity">
    <text evidence="2">Belongs to the cation diffusion facilitator (CDF) transporter (TC 2.A.4) family. SLC30A subfamily.</text>
</comment>
<keyword evidence="10" id="KW-1185">Reference proteome</keyword>
<keyword evidence="6 7" id="KW-0472">Membrane</keyword>
<evidence type="ECO:0000256" key="2">
    <source>
        <dbReference type="ARBA" id="ARBA00008873"/>
    </source>
</evidence>
<feature type="non-terminal residue" evidence="9">
    <location>
        <position position="359"/>
    </location>
</feature>
<sequence>MTDLESLSEKAPLLQKEAKEKKKKCKKFCLCCKKRRVDEYYQQQSELIEAYRKDDKEIASPDATAKKEDDEQKGDSVLSRAVLLINILLLCFKIIATILTGGASLSIVSTLLESVVDITGGAVLWYASHSIVHTDYRLYPRGRSKLENLSIVIIGIVMGMANFYIIFGSVQSVLDQATSPGLDLITLGLMVATIILKLIMWIVCYRRGTTSSKVLAIDQRNDVLTVSVAIIGATTSKYWKYADPLAASLIATYVAFSWIMVVLEQFPRVSGRVCTPEEYSRVARICVEHSQHIKGLDTLLVYHTGERLLVEVHVVVDPDLTCRVVHDEVVSPLQHKLEKMSIVERAFVHADHEFDGYAP</sequence>
<dbReference type="InterPro" id="IPR027469">
    <property type="entry name" value="Cation_efflux_TMD_sf"/>
</dbReference>
<evidence type="ECO:0000256" key="5">
    <source>
        <dbReference type="ARBA" id="ARBA00022989"/>
    </source>
</evidence>
<feature type="domain" description="Cation efflux protein transmembrane" evidence="8">
    <location>
        <begin position="81"/>
        <end position="264"/>
    </location>
</feature>
<keyword evidence="4 7" id="KW-0812">Transmembrane</keyword>
<dbReference type="InterPro" id="IPR036837">
    <property type="entry name" value="Cation_efflux_CTD_sf"/>
</dbReference>
<dbReference type="Gene3D" id="1.20.1510.10">
    <property type="entry name" value="Cation efflux protein transmembrane domain"/>
    <property type="match status" value="1"/>
</dbReference>
<comment type="caution">
    <text evidence="9">The sequence shown here is derived from an EMBL/GenBank/DDBJ whole genome shotgun (WGS) entry which is preliminary data.</text>
</comment>
<gene>
    <name evidence="9" type="ORF">MSPICULIGERA_LOCUS22318</name>
</gene>
<keyword evidence="5 7" id="KW-1133">Transmembrane helix</keyword>
<accession>A0AA36DAN5</accession>
<dbReference type="EMBL" id="CATQJA010002690">
    <property type="protein sequence ID" value="CAJ0584258.1"/>
    <property type="molecule type" value="Genomic_DNA"/>
</dbReference>
<dbReference type="GO" id="GO:0016020">
    <property type="term" value="C:membrane"/>
    <property type="evidence" value="ECO:0007669"/>
    <property type="project" value="UniProtKB-SubCell"/>
</dbReference>
<name>A0AA36DAN5_9BILA</name>
<keyword evidence="3" id="KW-0813">Transport</keyword>
<dbReference type="SUPFAM" id="SSF161111">
    <property type="entry name" value="Cation efflux protein transmembrane domain-like"/>
    <property type="match status" value="1"/>
</dbReference>
<feature type="transmembrane region" description="Helical" evidence="7">
    <location>
        <begin position="182"/>
        <end position="203"/>
    </location>
</feature>
<proteinExistence type="inferred from homology"/>
<dbReference type="Proteomes" id="UP001177023">
    <property type="component" value="Unassembled WGS sequence"/>
</dbReference>